<accession>A0ACC2X388</accession>
<evidence type="ECO:0000313" key="2">
    <source>
        <dbReference type="Proteomes" id="UP001234202"/>
    </source>
</evidence>
<reference evidence="1" key="1">
    <citation type="submission" date="2023-04" db="EMBL/GenBank/DDBJ databases">
        <title>Draft Genome sequencing of Naganishia species isolated from polar environments using Oxford Nanopore Technology.</title>
        <authorList>
            <person name="Leo P."/>
            <person name="Venkateswaran K."/>
        </authorList>
    </citation>
    <scope>NUCLEOTIDE SEQUENCE</scope>
    <source>
        <strain evidence="1">DBVPG 5303</strain>
    </source>
</reference>
<name>A0ACC2X388_9TREE</name>
<keyword evidence="2" id="KW-1185">Reference proteome</keyword>
<proteinExistence type="predicted"/>
<dbReference type="EMBL" id="JASBWV010000030">
    <property type="protein sequence ID" value="KAJ9118055.1"/>
    <property type="molecule type" value="Genomic_DNA"/>
</dbReference>
<sequence>MPYPIDRDLFRLGSELNALANNAFVVWNSLMDAWASLHSDIAMLSNGTDVQLKELLAGNYPLDTSGTMEGKKKVNSIWSDSHLLYYGSMKDIHGQLEILTRIPLIQNSRQAVLRLPLIRGALDTIQNNGKQGIYGEVWIVNGTSDGTEKLPDLSTTLNDIQSALEMVIPKKQDQYQVAAKQIKESLEAFGNTIFPQLEDKERVLLQLATPKIEGLRYERSRITSASKTSTSELCSMVPSVFTGAPTAHTHSSEIPTHRRQELTDGSLDVIGSASIRPISSVGQTNSRFTDSSNQFTNNGSFRQFTAAGTESTVRNRK</sequence>
<gene>
    <name evidence="1" type="ORF">QFC24_006327</name>
</gene>
<comment type="caution">
    <text evidence="1">The sequence shown here is derived from an EMBL/GenBank/DDBJ whole genome shotgun (WGS) entry which is preliminary data.</text>
</comment>
<dbReference type="Proteomes" id="UP001234202">
    <property type="component" value="Unassembled WGS sequence"/>
</dbReference>
<protein>
    <submittedName>
        <fullName evidence="1">Uncharacterized protein</fullName>
    </submittedName>
</protein>
<evidence type="ECO:0000313" key="1">
    <source>
        <dbReference type="EMBL" id="KAJ9118055.1"/>
    </source>
</evidence>
<organism evidence="1 2">
    <name type="scientific">Naganishia onofrii</name>
    <dbReference type="NCBI Taxonomy" id="1851511"/>
    <lineage>
        <taxon>Eukaryota</taxon>
        <taxon>Fungi</taxon>
        <taxon>Dikarya</taxon>
        <taxon>Basidiomycota</taxon>
        <taxon>Agaricomycotina</taxon>
        <taxon>Tremellomycetes</taxon>
        <taxon>Filobasidiales</taxon>
        <taxon>Filobasidiaceae</taxon>
        <taxon>Naganishia</taxon>
    </lineage>
</organism>